<organism evidence="5 6">
    <name type="scientific">Cuscuta australis</name>
    <dbReference type="NCBI Taxonomy" id="267555"/>
    <lineage>
        <taxon>Eukaryota</taxon>
        <taxon>Viridiplantae</taxon>
        <taxon>Streptophyta</taxon>
        <taxon>Embryophyta</taxon>
        <taxon>Tracheophyta</taxon>
        <taxon>Spermatophyta</taxon>
        <taxon>Magnoliopsida</taxon>
        <taxon>eudicotyledons</taxon>
        <taxon>Gunneridae</taxon>
        <taxon>Pentapetalae</taxon>
        <taxon>asterids</taxon>
        <taxon>lamiids</taxon>
        <taxon>Solanales</taxon>
        <taxon>Convolvulaceae</taxon>
        <taxon>Cuscuteae</taxon>
        <taxon>Cuscuta</taxon>
        <taxon>Cuscuta subgen. Grammica</taxon>
        <taxon>Cuscuta sect. Cleistogrammica</taxon>
    </lineage>
</organism>
<dbReference type="Gene3D" id="3.30.70.330">
    <property type="match status" value="2"/>
</dbReference>
<evidence type="ECO:0000259" key="4">
    <source>
        <dbReference type="PROSITE" id="PS50102"/>
    </source>
</evidence>
<evidence type="ECO:0000256" key="3">
    <source>
        <dbReference type="SAM" id="Phobius"/>
    </source>
</evidence>
<protein>
    <recommendedName>
        <fullName evidence="4">RRM domain-containing protein</fullName>
    </recommendedName>
</protein>
<dbReference type="SMART" id="SM00360">
    <property type="entry name" value="RRM"/>
    <property type="match status" value="2"/>
</dbReference>
<dbReference type="SUPFAM" id="SSF54928">
    <property type="entry name" value="RNA-binding domain, RBD"/>
    <property type="match status" value="1"/>
</dbReference>
<dbReference type="Pfam" id="PF00076">
    <property type="entry name" value="RRM_1"/>
    <property type="match status" value="1"/>
</dbReference>
<feature type="compositionally biased region" description="Polar residues" evidence="2">
    <location>
        <begin position="233"/>
        <end position="254"/>
    </location>
</feature>
<dbReference type="PANTHER" id="PTHR34568:SF5">
    <property type="entry name" value="RNA-BINDING (RRM_RBD_RNP MOTIFS) FAMILY PROTEIN"/>
    <property type="match status" value="1"/>
</dbReference>
<feature type="transmembrane region" description="Helical" evidence="3">
    <location>
        <begin position="30"/>
        <end position="56"/>
    </location>
</feature>
<feature type="domain" description="RRM" evidence="4">
    <location>
        <begin position="435"/>
        <end position="507"/>
    </location>
</feature>
<keyword evidence="1" id="KW-0694">RNA-binding</keyword>
<feature type="region of interest" description="Disordered" evidence="2">
    <location>
        <begin position="233"/>
        <end position="258"/>
    </location>
</feature>
<keyword evidence="3" id="KW-0812">Transmembrane</keyword>
<dbReference type="PANTHER" id="PTHR34568">
    <property type="entry name" value="RRM DOMAIN-CONTAINING PROTEIN"/>
    <property type="match status" value="1"/>
</dbReference>
<evidence type="ECO:0000313" key="6">
    <source>
        <dbReference type="Proteomes" id="UP000249390"/>
    </source>
</evidence>
<gene>
    <name evidence="5" type="ORF">DM860_002333</name>
</gene>
<keyword evidence="3" id="KW-1133">Transmembrane helix</keyword>
<dbReference type="GO" id="GO:0003723">
    <property type="term" value="F:RNA binding"/>
    <property type="evidence" value="ECO:0007669"/>
    <property type="project" value="UniProtKB-UniRule"/>
</dbReference>
<dbReference type="InterPro" id="IPR058941">
    <property type="entry name" value="HTH_AT3G52170-like"/>
</dbReference>
<evidence type="ECO:0000313" key="5">
    <source>
        <dbReference type="EMBL" id="RAL38355.1"/>
    </source>
</evidence>
<sequence length="739" mass="81624">MAVSHLLRLRCASHIARIGKQLPIHFPKSGFLQISALLCFTVPILCFLFVLSYVYVCIIRIGSVRTRMLCSSLAASDGSSEKDPQPKKSELAKQRKTEIVELFVRKYMEENQGMFPKTIHVHKEVGGSWHSLKGMLEFIKEKLTGKSEELKSPDEAKVSGNIMSHAVDDSSGDGAHIHQHAVKADAESVPHNVNLPINSEPEVGTKIESVSDNVNLSINSEPEVGTKIASQTVPGFVQQPQNCDPSRNDSSNQKTENKDIFSGIISVIKDRNSTRLDEASPSNTLVPSEETKDLLDSSITIILKTDKPSSLPDNSTSEASFFDKSTEPFHDVSEDVSSDINGLIGCLKALPQVPIDRPRETKICNNGSEDRSGRPVITPSFEKKEGNASPLHHLFMTLKKNSPHSEVVQPVRDKGNVNQQTRNGANSFEKESVQNKVLVRFLPKFVEHKDIAQAFSDISKVLVSSPSSSFYGSAYVYFKSEEGMKKALERTDVRVKGSTVTVEPATSTPLKGVRRASIPDLIGLPDVPAALVKNPKLTVMITDIALETRFHHIQHAFSFGKTKISQVLFGSSKNVAFVEFETEEDKENALTRHSINGLGRKSLIWRVDAPRTTVVRISNFVWSSSEELPALCKSFGNVKSLLRRNRDTTDVHFHIAEWPNMATILNRLNGTEIGGQRMIAQPAPVYPPDVLEALWNDGEGRQHLRNTFHNLLKNISGSSPVGAGTEEVIDGLFEDRVRS</sequence>
<reference evidence="5 6" key="1">
    <citation type="submission" date="2018-06" db="EMBL/GenBank/DDBJ databases">
        <title>The Genome of Cuscuta australis (Dodder) Provides Insight into the Evolution of Plant Parasitism.</title>
        <authorList>
            <person name="Liu H."/>
        </authorList>
    </citation>
    <scope>NUCLEOTIDE SEQUENCE [LARGE SCALE GENOMIC DNA]</scope>
    <source>
        <strain evidence="6">cv. Yunnan</strain>
        <tissue evidence="5">Vines</tissue>
    </source>
</reference>
<comment type="caution">
    <text evidence="5">The sequence shown here is derived from an EMBL/GenBank/DDBJ whole genome shotgun (WGS) entry which is preliminary data.</text>
</comment>
<keyword evidence="6" id="KW-1185">Reference proteome</keyword>
<dbReference type="CDD" id="cd00590">
    <property type="entry name" value="RRM_SF"/>
    <property type="match status" value="2"/>
</dbReference>
<dbReference type="EMBL" id="NQVE01000209">
    <property type="protein sequence ID" value="RAL38355.1"/>
    <property type="molecule type" value="Genomic_DNA"/>
</dbReference>
<proteinExistence type="predicted"/>
<name>A0A328CY06_9ASTE</name>
<feature type="compositionally biased region" description="Basic and acidic residues" evidence="2">
    <location>
        <begin position="359"/>
        <end position="373"/>
    </location>
</feature>
<dbReference type="Proteomes" id="UP000249390">
    <property type="component" value="Unassembled WGS sequence"/>
</dbReference>
<dbReference type="Pfam" id="PF25896">
    <property type="entry name" value="HTH_AT3G52170"/>
    <property type="match status" value="1"/>
</dbReference>
<evidence type="ECO:0000256" key="1">
    <source>
        <dbReference type="PROSITE-ProRule" id="PRU00176"/>
    </source>
</evidence>
<feature type="region of interest" description="Disordered" evidence="2">
    <location>
        <begin position="359"/>
        <end position="383"/>
    </location>
</feature>
<feature type="region of interest" description="Disordered" evidence="2">
    <location>
        <begin position="272"/>
        <end position="291"/>
    </location>
</feature>
<dbReference type="InterPro" id="IPR012677">
    <property type="entry name" value="Nucleotide-bd_a/b_plait_sf"/>
</dbReference>
<keyword evidence="3" id="KW-0472">Membrane</keyword>
<dbReference type="InterPro" id="IPR058942">
    <property type="entry name" value="AT3G52170-like"/>
</dbReference>
<dbReference type="InterPro" id="IPR000504">
    <property type="entry name" value="RRM_dom"/>
</dbReference>
<evidence type="ECO:0000256" key="2">
    <source>
        <dbReference type="SAM" id="MobiDB-lite"/>
    </source>
</evidence>
<feature type="domain" description="RRM" evidence="4">
    <location>
        <begin position="537"/>
        <end position="609"/>
    </location>
</feature>
<dbReference type="InterPro" id="IPR035979">
    <property type="entry name" value="RBD_domain_sf"/>
</dbReference>
<accession>A0A328CY06</accession>
<dbReference type="AlphaFoldDB" id="A0A328CY06"/>
<dbReference type="PROSITE" id="PS50102">
    <property type="entry name" value="RRM"/>
    <property type="match status" value="2"/>
</dbReference>